<evidence type="ECO:0000313" key="2">
    <source>
        <dbReference type="Proteomes" id="UP001196413"/>
    </source>
</evidence>
<proteinExistence type="predicted"/>
<comment type="caution">
    <text evidence="1">The sequence shown here is derived from an EMBL/GenBank/DDBJ whole genome shotgun (WGS) entry which is preliminary data.</text>
</comment>
<dbReference type="AlphaFoldDB" id="A0AAD5MP05"/>
<evidence type="ECO:0000313" key="1">
    <source>
        <dbReference type="EMBL" id="KAJ1362075.1"/>
    </source>
</evidence>
<sequence length="121" mass="13667">MAGGHLLGFGADVGNIATSAIQSVVGIAPKNRNMISWEKPLLKTIEQTAAEHASSLDDSEREQWIMKMMDWSLNWDEKRTCVDENFYQVFVLRMALIFSRSTSEGTAMLNKLNEANKDWAR</sequence>
<dbReference type="EMBL" id="JAHQIW010004362">
    <property type="protein sequence ID" value="KAJ1362075.1"/>
    <property type="molecule type" value="Genomic_DNA"/>
</dbReference>
<protein>
    <submittedName>
        <fullName evidence="1">Uncharacterized protein</fullName>
    </submittedName>
</protein>
<organism evidence="1 2">
    <name type="scientific">Parelaphostrongylus tenuis</name>
    <name type="common">Meningeal worm</name>
    <dbReference type="NCBI Taxonomy" id="148309"/>
    <lineage>
        <taxon>Eukaryota</taxon>
        <taxon>Metazoa</taxon>
        <taxon>Ecdysozoa</taxon>
        <taxon>Nematoda</taxon>
        <taxon>Chromadorea</taxon>
        <taxon>Rhabditida</taxon>
        <taxon>Rhabditina</taxon>
        <taxon>Rhabditomorpha</taxon>
        <taxon>Strongyloidea</taxon>
        <taxon>Metastrongylidae</taxon>
        <taxon>Parelaphostrongylus</taxon>
    </lineage>
</organism>
<name>A0AAD5MP05_PARTN</name>
<accession>A0AAD5MP05</accession>
<keyword evidence="2" id="KW-1185">Reference proteome</keyword>
<reference evidence="1" key="1">
    <citation type="submission" date="2021-06" db="EMBL/GenBank/DDBJ databases">
        <title>Parelaphostrongylus tenuis whole genome reference sequence.</title>
        <authorList>
            <person name="Garwood T.J."/>
            <person name="Larsen P.A."/>
            <person name="Fountain-Jones N.M."/>
            <person name="Garbe J.R."/>
            <person name="Macchietto M.G."/>
            <person name="Kania S.A."/>
            <person name="Gerhold R.W."/>
            <person name="Richards J.E."/>
            <person name="Wolf T.M."/>
        </authorList>
    </citation>
    <scope>NUCLEOTIDE SEQUENCE</scope>
    <source>
        <strain evidence="1">MNPRO001-30</strain>
        <tissue evidence="1">Meninges</tissue>
    </source>
</reference>
<gene>
    <name evidence="1" type="ORF">KIN20_021487</name>
</gene>
<dbReference type="Proteomes" id="UP001196413">
    <property type="component" value="Unassembled WGS sequence"/>
</dbReference>